<dbReference type="AlphaFoldDB" id="A0A8T1TT24"/>
<protein>
    <submittedName>
        <fullName evidence="1">Uncharacterized protein</fullName>
    </submittedName>
</protein>
<dbReference type="EMBL" id="JAENGZ010001399">
    <property type="protein sequence ID" value="KAG6948319.1"/>
    <property type="molecule type" value="Genomic_DNA"/>
</dbReference>
<comment type="caution">
    <text evidence="1">The sequence shown here is derived from an EMBL/GenBank/DDBJ whole genome shotgun (WGS) entry which is preliminary data.</text>
</comment>
<proteinExistence type="predicted"/>
<evidence type="ECO:0000313" key="1">
    <source>
        <dbReference type="EMBL" id="KAG6948319.1"/>
    </source>
</evidence>
<sequence>MVMTREVHPCFGARFTSCCVINGLACLSNTSWCCVRWVMDKPPLTFPYPGN</sequence>
<name>A0A8T1TT24_9STRA</name>
<gene>
    <name evidence="1" type="ORF">JG687_00015549</name>
</gene>
<evidence type="ECO:0000313" key="2">
    <source>
        <dbReference type="Proteomes" id="UP000688947"/>
    </source>
</evidence>
<reference evidence="1" key="1">
    <citation type="submission" date="2021-01" db="EMBL/GenBank/DDBJ databases">
        <title>Phytophthora aleatoria, a newly-described species from Pinus radiata is distinct from Phytophthora cactorum isolates based on comparative genomics.</title>
        <authorList>
            <person name="Mcdougal R."/>
            <person name="Panda P."/>
            <person name="Williams N."/>
            <person name="Studholme D.J."/>
        </authorList>
    </citation>
    <scope>NUCLEOTIDE SEQUENCE</scope>
    <source>
        <strain evidence="1">NZFS 3830</strain>
    </source>
</reference>
<organism evidence="1 2">
    <name type="scientific">Phytophthora cactorum</name>
    <dbReference type="NCBI Taxonomy" id="29920"/>
    <lineage>
        <taxon>Eukaryota</taxon>
        <taxon>Sar</taxon>
        <taxon>Stramenopiles</taxon>
        <taxon>Oomycota</taxon>
        <taxon>Peronosporomycetes</taxon>
        <taxon>Peronosporales</taxon>
        <taxon>Peronosporaceae</taxon>
        <taxon>Phytophthora</taxon>
    </lineage>
</organism>
<accession>A0A8T1TT24</accession>
<dbReference type="Proteomes" id="UP000688947">
    <property type="component" value="Unassembled WGS sequence"/>
</dbReference>